<feature type="domain" description="ABC3 transporter permease C-terminal" evidence="7">
    <location>
        <begin position="61"/>
        <end position="180"/>
    </location>
</feature>
<dbReference type="InterPro" id="IPR003838">
    <property type="entry name" value="ABC3_permease_C"/>
</dbReference>
<dbReference type="InterPro" id="IPR052536">
    <property type="entry name" value="ABC-4_Integral_Memb_Prot"/>
</dbReference>
<proteinExistence type="inferred from homology"/>
<comment type="caution">
    <text evidence="8">The sequence shown here is derived from an EMBL/GenBank/DDBJ whole genome shotgun (WGS) entry which is preliminary data.</text>
</comment>
<accession>A0A0R2BL62</accession>
<feature type="transmembrane region" description="Helical" evidence="6">
    <location>
        <begin position="102"/>
        <end position="129"/>
    </location>
</feature>
<dbReference type="PANTHER" id="PTHR46795:SF3">
    <property type="entry name" value="ABC TRANSPORTER PERMEASE"/>
    <property type="match status" value="1"/>
</dbReference>
<evidence type="ECO:0000256" key="2">
    <source>
        <dbReference type="ARBA" id="ARBA00022475"/>
    </source>
</evidence>
<keyword evidence="5 6" id="KW-0472">Membrane</keyword>
<comment type="subcellular location">
    <subcellularLocation>
        <location evidence="1 6">Cell membrane</location>
        <topology evidence="1 6">Multi-pass membrane protein</topology>
    </subcellularLocation>
</comment>
<feature type="transmembrane region" description="Helical" evidence="6">
    <location>
        <begin position="57"/>
        <end position="81"/>
    </location>
</feature>
<evidence type="ECO:0000313" key="9">
    <source>
        <dbReference type="Proteomes" id="UP000051813"/>
    </source>
</evidence>
<reference evidence="8 9" key="1">
    <citation type="journal article" date="2015" name="Genome Announc.">
        <title>Expanding the biotechnology potential of lactobacilli through comparative genomics of 213 strains and associated genera.</title>
        <authorList>
            <person name="Sun Z."/>
            <person name="Harris H.M."/>
            <person name="McCann A."/>
            <person name="Guo C."/>
            <person name="Argimon S."/>
            <person name="Zhang W."/>
            <person name="Yang X."/>
            <person name="Jeffery I.B."/>
            <person name="Cooney J.C."/>
            <person name="Kagawa T.F."/>
            <person name="Liu W."/>
            <person name="Song Y."/>
            <person name="Salvetti E."/>
            <person name="Wrobel A."/>
            <person name="Rasinkangas P."/>
            <person name="Parkhill J."/>
            <person name="Rea M.C."/>
            <person name="O'Sullivan O."/>
            <person name="Ritari J."/>
            <person name="Douillard F.P."/>
            <person name="Paul Ross R."/>
            <person name="Yang R."/>
            <person name="Briner A.E."/>
            <person name="Felis G.E."/>
            <person name="de Vos W.M."/>
            <person name="Barrangou R."/>
            <person name="Klaenhammer T.R."/>
            <person name="Caufield P.W."/>
            <person name="Cui Y."/>
            <person name="Zhang H."/>
            <person name="O'Toole P.W."/>
        </authorList>
    </citation>
    <scope>NUCLEOTIDE SEQUENCE [LARGE SCALE GENOMIC DNA]</scope>
    <source>
        <strain evidence="8 9">DSM 20335</strain>
    </source>
</reference>
<keyword evidence="2 6" id="KW-1003">Cell membrane</keyword>
<feature type="transmembrane region" description="Helical" evidence="6">
    <location>
        <begin position="286"/>
        <end position="307"/>
    </location>
</feature>
<dbReference type="InterPro" id="IPR027022">
    <property type="entry name" value="ABC_permease_BceB-typ"/>
</dbReference>
<dbReference type="OrthoDB" id="1705903at2"/>
<evidence type="ECO:0000256" key="6">
    <source>
        <dbReference type="PIRNR" id="PIRNR018968"/>
    </source>
</evidence>
<evidence type="ECO:0000256" key="3">
    <source>
        <dbReference type="ARBA" id="ARBA00022692"/>
    </source>
</evidence>
<dbReference type="PIRSF" id="PIRSF018968">
    <property type="entry name" value="ABC_permease_BceB"/>
    <property type="match status" value="1"/>
</dbReference>
<dbReference type="Pfam" id="PF02687">
    <property type="entry name" value="FtsX"/>
    <property type="match status" value="1"/>
</dbReference>
<feature type="transmembrane region" description="Helical" evidence="6">
    <location>
        <begin position="17"/>
        <end position="37"/>
    </location>
</feature>
<keyword evidence="4 6" id="KW-1133">Transmembrane helix</keyword>
<dbReference type="STRING" id="1423738.FC84_GL000603"/>
<evidence type="ECO:0000256" key="4">
    <source>
        <dbReference type="ARBA" id="ARBA00022989"/>
    </source>
</evidence>
<feature type="transmembrane region" description="Helical" evidence="6">
    <location>
        <begin position="200"/>
        <end position="219"/>
    </location>
</feature>
<dbReference type="PANTHER" id="PTHR46795">
    <property type="entry name" value="ABC TRANSPORTER PERMEASE-RELATED-RELATED"/>
    <property type="match status" value="1"/>
</dbReference>
<organism evidence="8 9">
    <name type="scientific">Lapidilactobacillus dextrinicus DSM 20335</name>
    <dbReference type="NCBI Taxonomy" id="1423738"/>
    <lineage>
        <taxon>Bacteria</taxon>
        <taxon>Bacillati</taxon>
        <taxon>Bacillota</taxon>
        <taxon>Bacilli</taxon>
        <taxon>Lactobacillales</taxon>
        <taxon>Lactobacillaceae</taxon>
        <taxon>Lapidilactobacillus</taxon>
    </lineage>
</organism>
<sequence>MLTKLAFTGIKSRLKDYIVLFSGLIVSAATFYMFMALATNKNFLGNNSMLSANNTVFVFGFGAVLLGIITLVYLIYANSFLMNMRQRDYGMFMMLGAKSSKIAQLIFAETFVIGILATLVGSAIGVGLSRVVAQLLVQQLGLQLHHFNAFYLPALLITLIFFGVLFILSAFWNSAKLVKTPVLKLLHQASQPSRMKIKPGVLILQAIFGVLLLAVGYWAMANIKILILLSIPLALVTIVLGSYFTFNATFIWIISLLKKNSKFALKGLRNFTLSQLNFRIHDYTRMLAMISILFALALGAITVGLGFRNDIDQMASIAGPYDLTLYHQDQKIDAAVAKLTDVKSKSTYHYKQVGKQTYYAIPELQKDPLYYLDYGNSSEMQRELPKTKRYPASAYLKQGTEARYSAADRLAITTANAATVNVKFVSAAEFAALAAPTQQLTLIRVNDFTQNSQQISKIQDLQLKAAPKFKSVLSNSKYTFYVAAKALYSGMIFMGFFLGISFLAMLASCLMFKILSGAYSDVRRYEMLNKMGTRTGMLRHSVAVEIGVLYALPGVLGIIHVLFGLQLFKMLLMNPYQGIWIPFTIFICLYVVYYLLTTWLYRGIVIPKTEIEK</sequence>
<feature type="transmembrane region" description="Helical" evidence="6">
    <location>
        <begin position="536"/>
        <end position="559"/>
    </location>
</feature>
<keyword evidence="6" id="KW-0813">Transport</keyword>
<dbReference type="PATRIC" id="fig|1423738.3.peg.612"/>
<dbReference type="EMBL" id="AYYK01000001">
    <property type="protein sequence ID" value="KRM79904.1"/>
    <property type="molecule type" value="Genomic_DNA"/>
</dbReference>
<dbReference type="GO" id="GO:0005886">
    <property type="term" value="C:plasma membrane"/>
    <property type="evidence" value="ECO:0007669"/>
    <property type="project" value="UniProtKB-SubCell"/>
</dbReference>
<keyword evidence="3 6" id="KW-0812">Transmembrane</keyword>
<evidence type="ECO:0000313" key="8">
    <source>
        <dbReference type="EMBL" id="KRM79904.1"/>
    </source>
</evidence>
<feature type="transmembrane region" description="Helical" evidence="6">
    <location>
        <begin position="486"/>
        <end position="515"/>
    </location>
</feature>
<dbReference type="AlphaFoldDB" id="A0A0R2BL62"/>
<dbReference type="Proteomes" id="UP000051813">
    <property type="component" value="Unassembled WGS sequence"/>
</dbReference>
<dbReference type="GO" id="GO:0055085">
    <property type="term" value="P:transmembrane transport"/>
    <property type="evidence" value="ECO:0007669"/>
    <property type="project" value="UniProtKB-UniRule"/>
</dbReference>
<gene>
    <name evidence="8" type="ORF">FC84_GL000603</name>
</gene>
<feature type="transmembrane region" description="Helical" evidence="6">
    <location>
        <begin position="225"/>
        <end position="257"/>
    </location>
</feature>
<dbReference type="RefSeq" id="WP_057753874.1">
    <property type="nucleotide sequence ID" value="NZ_AYYK01000001.1"/>
</dbReference>
<feature type="transmembrane region" description="Helical" evidence="6">
    <location>
        <begin position="579"/>
        <end position="601"/>
    </location>
</feature>
<name>A0A0R2BL62_9LACO</name>
<evidence type="ECO:0000256" key="5">
    <source>
        <dbReference type="ARBA" id="ARBA00023136"/>
    </source>
</evidence>
<feature type="transmembrane region" description="Helical" evidence="6">
    <location>
        <begin position="149"/>
        <end position="172"/>
    </location>
</feature>
<evidence type="ECO:0000256" key="1">
    <source>
        <dbReference type="ARBA" id="ARBA00004651"/>
    </source>
</evidence>
<evidence type="ECO:0000259" key="7">
    <source>
        <dbReference type="Pfam" id="PF02687"/>
    </source>
</evidence>
<protein>
    <recommendedName>
        <fullName evidence="7">ABC3 transporter permease C-terminal domain-containing protein</fullName>
    </recommendedName>
</protein>
<comment type="similarity">
    <text evidence="6">Belongs to the ABC-4 integral membrane protein family.</text>
</comment>
<keyword evidence="9" id="KW-1185">Reference proteome</keyword>